<protein>
    <submittedName>
        <fullName evidence="1">Polyprotein</fullName>
    </submittedName>
</protein>
<dbReference type="WBParaSite" id="SSLN_0001272901-mRNA-1">
    <property type="protein sequence ID" value="SSLN_0001272901-mRNA-1"/>
    <property type="gene ID" value="SSLN_0001272901"/>
</dbReference>
<proteinExistence type="predicted"/>
<organism evidence="1">
    <name type="scientific">Schistocephalus solidus</name>
    <name type="common">Tapeworm</name>
    <dbReference type="NCBI Taxonomy" id="70667"/>
    <lineage>
        <taxon>Eukaryota</taxon>
        <taxon>Metazoa</taxon>
        <taxon>Spiralia</taxon>
        <taxon>Lophotrochozoa</taxon>
        <taxon>Platyhelminthes</taxon>
        <taxon>Cestoda</taxon>
        <taxon>Eucestoda</taxon>
        <taxon>Diphyllobothriidea</taxon>
        <taxon>Diphyllobothriidae</taxon>
        <taxon>Schistocephalus</taxon>
    </lineage>
</organism>
<sequence length="88" mass="9316">LQDPWEFITPLGLAIRLPMSLSTAGGVIEPLPGGPSTSWSEGFPHYGRKGPEQSCAGAACLWIPQPSNPKGPFARKIVNPREGPCFGS</sequence>
<evidence type="ECO:0000313" key="1">
    <source>
        <dbReference type="WBParaSite" id="SSLN_0001272901-mRNA-1"/>
    </source>
</evidence>
<name>A0A183T720_SCHSO</name>
<dbReference type="AlphaFoldDB" id="A0A183T720"/>
<accession>A0A183T720</accession>
<reference evidence="1" key="1">
    <citation type="submission" date="2016-06" db="UniProtKB">
        <authorList>
            <consortium name="WormBaseParasite"/>
        </authorList>
    </citation>
    <scope>IDENTIFICATION</scope>
</reference>